<evidence type="ECO:0000256" key="8">
    <source>
        <dbReference type="SAM" id="SignalP"/>
    </source>
</evidence>
<evidence type="ECO:0000313" key="11">
    <source>
        <dbReference type="Proteomes" id="UP000184109"/>
    </source>
</evidence>
<name>A0A1M5T0Z8_9FLAO</name>
<dbReference type="GO" id="GO:0009279">
    <property type="term" value="C:cell outer membrane"/>
    <property type="evidence" value="ECO:0007669"/>
    <property type="project" value="UniProtKB-UniRule"/>
</dbReference>
<keyword evidence="11" id="KW-1185">Reference proteome</keyword>
<dbReference type="NCBIfam" id="TIGR03303">
    <property type="entry name" value="OM_YaeT"/>
    <property type="match status" value="1"/>
</dbReference>
<gene>
    <name evidence="10" type="ORF">SAMN05444281_0634</name>
</gene>
<dbReference type="EMBL" id="FQXQ01000001">
    <property type="protein sequence ID" value="SHH44346.1"/>
    <property type="molecule type" value="Genomic_DNA"/>
</dbReference>
<dbReference type="InterPro" id="IPR023707">
    <property type="entry name" value="OM_assembly_BamA"/>
</dbReference>
<feature type="domain" description="POTRA" evidence="9">
    <location>
        <begin position="63"/>
        <end position="137"/>
    </location>
</feature>
<comment type="subcellular location">
    <subcellularLocation>
        <location evidence="1">Membrane</location>
    </subcellularLocation>
</comment>
<evidence type="ECO:0000256" key="7">
    <source>
        <dbReference type="NCBIfam" id="TIGR03303"/>
    </source>
</evidence>
<evidence type="ECO:0000313" key="10">
    <source>
        <dbReference type="EMBL" id="SHH44346.1"/>
    </source>
</evidence>
<dbReference type="RefSeq" id="WP_084730152.1">
    <property type="nucleotide sequence ID" value="NZ_BMEN01000001.1"/>
</dbReference>
<accession>A0A1M5T0Z8</accession>
<feature type="signal peptide" evidence="8">
    <location>
        <begin position="1"/>
        <end position="22"/>
    </location>
</feature>
<evidence type="ECO:0000256" key="1">
    <source>
        <dbReference type="ARBA" id="ARBA00004370"/>
    </source>
</evidence>
<keyword evidence="2" id="KW-1134">Transmembrane beta strand</keyword>
<organism evidence="10 11">
    <name type="scientific">Wenyingzhuangia marina</name>
    <dbReference type="NCBI Taxonomy" id="1195760"/>
    <lineage>
        <taxon>Bacteria</taxon>
        <taxon>Pseudomonadati</taxon>
        <taxon>Bacteroidota</taxon>
        <taxon>Flavobacteriia</taxon>
        <taxon>Flavobacteriales</taxon>
        <taxon>Flavobacteriaceae</taxon>
        <taxon>Wenyingzhuangia</taxon>
    </lineage>
</organism>
<dbReference type="Pfam" id="PF01103">
    <property type="entry name" value="Omp85"/>
    <property type="match status" value="1"/>
</dbReference>
<dbReference type="InterPro" id="IPR034746">
    <property type="entry name" value="POTRA"/>
</dbReference>
<dbReference type="Gene3D" id="3.10.20.310">
    <property type="entry name" value="membrane protein fhac"/>
    <property type="match status" value="5"/>
</dbReference>
<proteinExistence type="predicted"/>
<dbReference type="STRING" id="1195760.SAMN05444281_0634"/>
<reference evidence="11" key="1">
    <citation type="submission" date="2016-11" db="EMBL/GenBank/DDBJ databases">
        <authorList>
            <person name="Varghese N."/>
            <person name="Submissions S."/>
        </authorList>
    </citation>
    <scope>NUCLEOTIDE SEQUENCE [LARGE SCALE GENOMIC DNA]</scope>
    <source>
        <strain evidence="11">DSM 100572</strain>
    </source>
</reference>
<dbReference type="Proteomes" id="UP000184109">
    <property type="component" value="Unassembled WGS sequence"/>
</dbReference>
<feature type="domain" description="POTRA" evidence="9">
    <location>
        <begin position="220"/>
        <end position="308"/>
    </location>
</feature>
<feature type="chain" id="PRO_5013087456" description="Outer membrane protein assembly factor BamA" evidence="8">
    <location>
        <begin position="23"/>
        <end position="866"/>
    </location>
</feature>
<evidence type="ECO:0000259" key="9">
    <source>
        <dbReference type="PROSITE" id="PS51779"/>
    </source>
</evidence>
<protein>
    <recommendedName>
        <fullName evidence="7">Outer membrane protein assembly factor BamA</fullName>
    </recommendedName>
</protein>
<evidence type="ECO:0000256" key="3">
    <source>
        <dbReference type="ARBA" id="ARBA00022692"/>
    </source>
</evidence>
<dbReference type="Pfam" id="PF07244">
    <property type="entry name" value="POTRA"/>
    <property type="match status" value="4"/>
</dbReference>
<dbReference type="InterPro" id="IPR000184">
    <property type="entry name" value="Bac_surfAg_D15"/>
</dbReference>
<dbReference type="AlphaFoldDB" id="A0A1M5T0Z8"/>
<evidence type="ECO:0000256" key="6">
    <source>
        <dbReference type="ARBA" id="ARBA00023237"/>
    </source>
</evidence>
<dbReference type="OrthoDB" id="9802086at2"/>
<dbReference type="GO" id="GO:0071709">
    <property type="term" value="P:membrane assembly"/>
    <property type="evidence" value="ECO:0007669"/>
    <property type="project" value="InterPro"/>
</dbReference>
<keyword evidence="8" id="KW-0732">Signal</keyword>
<evidence type="ECO:0000256" key="4">
    <source>
        <dbReference type="ARBA" id="ARBA00022737"/>
    </source>
</evidence>
<feature type="domain" description="POTRA" evidence="9">
    <location>
        <begin position="311"/>
        <end position="396"/>
    </location>
</feature>
<keyword evidence="6" id="KW-0998">Cell outer membrane</keyword>
<keyword evidence="5" id="KW-0472">Membrane</keyword>
<keyword evidence="4" id="KW-0677">Repeat</keyword>
<evidence type="ECO:0000256" key="2">
    <source>
        <dbReference type="ARBA" id="ARBA00022452"/>
    </source>
</evidence>
<dbReference type="InterPro" id="IPR010827">
    <property type="entry name" value="BamA/TamA_POTRA"/>
</dbReference>
<evidence type="ECO:0000256" key="5">
    <source>
        <dbReference type="ARBA" id="ARBA00023136"/>
    </source>
</evidence>
<sequence length="866" mass="97824">MNKLFKNYLFILIIFITNLVCAQEENKQEISNEENNTSGEVSVNTNNTFSNQNQPDFSTPKNYLLGGISVTGTNAFSEASVISYSGLKTGQEIKIPGDKLTSAIKKLHKSDRFSDVEVFITKMEGNTVYLEIAVKELPQLNEIKFVGVSNSKEKTFKKDTGLTTGKMLTENLITSTENYIRQFYIDKGYLKAKVNISTVDNPENANQKNAIVYIDKGKLVKIKDINIEGNDQFSDKDVRKALKDTKRKFWGRFWKRSKYVEDNYEEDKKKLIEKYRRKGFRDARIVADSITWNEGKKTVDLHLNIEEGNKYFYKEIKFLGNKSYKSEDLQRILRIEKGDVYDSKTLEERVKGDGTPDSDDITTMYQNSGYLFSQINLVETKVENDSITVEIRIHEDDQATISHVAVVGNDKTNDHVIYRELRTRPGDLYSKDNIIRSIRELGQMGFFDAEAISPDLQPNYADKTVGIEYSLTEKGSSQIELQGGYGSGSFIGTLGLSFNNFSLRNVFKKEEYKPLPLGDGQQLSLRLQASRFSTTNSLSFTEPWLGGKKPRSLSFSIYNTKQYGYGSSYYEVDKSQKLNIFGASIGIGERLKWPDDFFSISNTISYRRYTVNQFNFGSALSFDDGTGVSNNLSYNVTLQRNSAGPSLIFPSYGSTFSVEGKFTPPFSLFSNKDYDTNNERFKWLEYYKINLKAKWYTALVGKFVLMTNAQFGYLGNYNGKLGEVPFERYFVGGDGLNTNSFDGREVIGLRGYPNSSLSNFGGQTTTTSEFVGATVYDKFSMEVRYPITLNPSASIYALGFVEAGNAYSNFSKFNPFDVKKSAGLGIRIFMPAFGLLGIDFGHGFDNVPGEVGKSGWQTHFIIGQQF</sequence>
<keyword evidence="3" id="KW-0812">Transmembrane</keyword>
<dbReference type="PROSITE" id="PS51779">
    <property type="entry name" value="POTRA"/>
    <property type="match status" value="3"/>
</dbReference>
<dbReference type="PIRSF" id="PIRSF006076">
    <property type="entry name" value="OM_assembly_OMP85"/>
    <property type="match status" value="1"/>
</dbReference>
<dbReference type="Gene3D" id="2.40.160.50">
    <property type="entry name" value="membrane protein fhac: a member of the omp85/tpsb transporter family"/>
    <property type="match status" value="1"/>
</dbReference>